<keyword evidence="12" id="KW-1185">Reference proteome</keyword>
<dbReference type="PROSITE" id="PS50862">
    <property type="entry name" value="AA_TRNA_LIGASE_II"/>
    <property type="match status" value="1"/>
</dbReference>
<sequence length="414" mass="45102">MSYRVMSGELEKHVGASIRLCGWVHRRRELARVTFLVVRDRAGLAQVVVPPGLPVPGEESVVEVTGTVVANDVAPGGFEVAYEAIEVLSEAEPPPVELFRPAVDAGLPALLDHAAVTLRHPARRAVFAASAAAVKAFRVTLDGLGFTEIQTPKIVGTATESGANVFALDYFGRRAYLAQSPQFYKQTMVGVFERVYEVGPVFRAEPHDTSRHLATYTSLDAELGFVRDHRDVMAVLTRVVRAMSAAATAGLPGAEPVRMPDEVPVVHFAEALRLVGADPAEPDLAPEHERALGAWALAEHGSDFVYVEGYPMAKRPFYTHPQPSDPRWSNSFDLLFRGMELVTGGQRRHRYADYVEALGPQAEGLSGYLAAFRHGMPPHGGFAIGLERFLARLTGAANVRETTLFPRDLHRLAP</sequence>
<comment type="caution">
    <text evidence="11">The sequence shown here is derived from an EMBL/GenBank/DDBJ whole genome shotgun (WGS) entry which is preliminary data.</text>
</comment>
<feature type="region of interest" description="Aspartate" evidence="9">
    <location>
        <begin position="182"/>
        <end position="185"/>
    </location>
</feature>
<dbReference type="InterPro" id="IPR004365">
    <property type="entry name" value="NA-bd_OB_tRNA"/>
</dbReference>
<comment type="subunit">
    <text evidence="9">Homodimer.</text>
</comment>
<evidence type="ECO:0000313" key="11">
    <source>
        <dbReference type="EMBL" id="GAA4247857.1"/>
    </source>
</evidence>
<evidence type="ECO:0000256" key="8">
    <source>
        <dbReference type="ARBA" id="ARBA00023146"/>
    </source>
</evidence>
<evidence type="ECO:0000256" key="2">
    <source>
        <dbReference type="ARBA" id="ARBA00005312"/>
    </source>
</evidence>
<dbReference type="NCBIfam" id="NF003483">
    <property type="entry name" value="PRK05159.1"/>
    <property type="match status" value="1"/>
</dbReference>
<feature type="binding site" evidence="9">
    <location>
        <begin position="211"/>
        <end position="213"/>
    </location>
    <ligand>
        <name>ATP</name>
        <dbReference type="ChEBI" id="CHEBI:30616"/>
    </ligand>
</feature>
<dbReference type="RefSeq" id="WP_345124757.1">
    <property type="nucleotide sequence ID" value="NZ_BAABAT010000005.1"/>
</dbReference>
<proteinExistence type="inferred from homology"/>
<comment type="function">
    <text evidence="9">Aspartyl-tRNA synthetase with relaxed tRNA specificity since it is able to aspartylate not only its cognate tRNA(Asp) but also tRNA(Asn). Reaction proceeds in two steps: L-aspartate is first activated by ATP to form Asp-AMP and then transferred to the acceptor end of tRNA(Asp/Asn).</text>
</comment>
<evidence type="ECO:0000256" key="5">
    <source>
        <dbReference type="ARBA" id="ARBA00022741"/>
    </source>
</evidence>
<dbReference type="InterPro" id="IPR012340">
    <property type="entry name" value="NA-bd_OB-fold"/>
</dbReference>
<evidence type="ECO:0000256" key="4">
    <source>
        <dbReference type="ARBA" id="ARBA00022598"/>
    </source>
</evidence>
<feature type="binding site" evidence="9">
    <location>
        <position position="347"/>
    </location>
    <ligand>
        <name>L-aspartate</name>
        <dbReference type="ChEBI" id="CHEBI:29991"/>
    </ligand>
</feature>
<evidence type="ECO:0000259" key="10">
    <source>
        <dbReference type="PROSITE" id="PS50862"/>
    </source>
</evidence>
<evidence type="ECO:0000256" key="7">
    <source>
        <dbReference type="ARBA" id="ARBA00022917"/>
    </source>
</evidence>
<name>A0ABP8D5J0_9ACTN</name>
<evidence type="ECO:0000256" key="1">
    <source>
        <dbReference type="ARBA" id="ARBA00004496"/>
    </source>
</evidence>
<feature type="site" description="Important for tRNA non-discrimination" evidence="9">
    <location>
        <position position="75"/>
    </location>
</feature>
<feature type="binding site" evidence="9">
    <location>
        <begin position="203"/>
        <end position="205"/>
    </location>
    <ligand>
        <name>ATP</name>
        <dbReference type="ChEBI" id="CHEBI:30616"/>
    </ligand>
</feature>
<dbReference type="EMBL" id="BAABAT010000005">
    <property type="protein sequence ID" value="GAA4247857.1"/>
    <property type="molecule type" value="Genomic_DNA"/>
</dbReference>
<organism evidence="11 12">
    <name type="scientific">Dactylosporangium darangshiense</name>
    <dbReference type="NCBI Taxonomy" id="579108"/>
    <lineage>
        <taxon>Bacteria</taxon>
        <taxon>Bacillati</taxon>
        <taxon>Actinomycetota</taxon>
        <taxon>Actinomycetes</taxon>
        <taxon>Micromonosporales</taxon>
        <taxon>Micromonosporaceae</taxon>
        <taxon>Dactylosporangium</taxon>
    </lineage>
</organism>
<accession>A0ABP8D5J0</accession>
<dbReference type="InterPro" id="IPR045864">
    <property type="entry name" value="aa-tRNA-synth_II/BPL/LPL"/>
</dbReference>
<dbReference type="PANTHER" id="PTHR43450">
    <property type="entry name" value="ASPARTYL-TRNA SYNTHETASE"/>
    <property type="match status" value="1"/>
</dbReference>
<comment type="catalytic activity">
    <reaction evidence="9">
        <text>tRNA(Asx) + L-aspartate + ATP = L-aspartyl-tRNA(Asx) + AMP + diphosphate</text>
        <dbReference type="Rhea" id="RHEA:18349"/>
        <dbReference type="Rhea" id="RHEA-COMP:9710"/>
        <dbReference type="Rhea" id="RHEA-COMP:9711"/>
        <dbReference type="ChEBI" id="CHEBI:29991"/>
        <dbReference type="ChEBI" id="CHEBI:30616"/>
        <dbReference type="ChEBI" id="CHEBI:33019"/>
        <dbReference type="ChEBI" id="CHEBI:78442"/>
        <dbReference type="ChEBI" id="CHEBI:78516"/>
        <dbReference type="ChEBI" id="CHEBI:456215"/>
        <dbReference type="EC" id="6.1.1.23"/>
    </reaction>
</comment>
<evidence type="ECO:0000256" key="9">
    <source>
        <dbReference type="HAMAP-Rule" id="MF_02075"/>
    </source>
</evidence>
<keyword evidence="4 9" id="KW-0436">Ligase</keyword>
<keyword evidence="3 9" id="KW-0963">Cytoplasm</keyword>
<comment type="similarity">
    <text evidence="2 9">Belongs to the class-II aminoacyl-tRNA synthetase family. Type 2 subfamily.</text>
</comment>
<evidence type="ECO:0000313" key="12">
    <source>
        <dbReference type="Proteomes" id="UP001500620"/>
    </source>
</evidence>
<dbReference type="Gene3D" id="2.40.50.140">
    <property type="entry name" value="Nucleic acid-binding proteins"/>
    <property type="match status" value="1"/>
</dbReference>
<dbReference type="InterPro" id="IPR006195">
    <property type="entry name" value="aa-tRNA-synth_II"/>
</dbReference>
<feature type="binding site" evidence="9">
    <location>
        <position position="160"/>
    </location>
    <ligand>
        <name>L-aspartate</name>
        <dbReference type="ChEBI" id="CHEBI:29991"/>
    </ligand>
</feature>
<dbReference type="SUPFAM" id="SSF50249">
    <property type="entry name" value="Nucleic acid-binding proteins"/>
    <property type="match status" value="1"/>
</dbReference>
<evidence type="ECO:0000256" key="6">
    <source>
        <dbReference type="ARBA" id="ARBA00022840"/>
    </source>
</evidence>
<feature type="binding site" evidence="9">
    <location>
        <position position="203"/>
    </location>
    <ligand>
        <name>L-aspartate</name>
        <dbReference type="ChEBI" id="CHEBI:29991"/>
    </ligand>
</feature>
<dbReference type="HAMAP" id="MF_02075">
    <property type="entry name" value="Asp_tRNA_synth_type2"/>
    <property type="match status" value="1"/>
</dbReference>
<keyword evidence="7 9" id="KW-0648">Protein biosynthesis</keyword>
<feature type="binding site" evidence="9">
    <location>
        <position position="340"/>
    </location>
    <ligand>
        <name>ATP</name>
        <dbReference type="ChEBI" id="CHEBI:30616"/>
    </ligand>
</feature>
<dbReference type="PRINTS" id="PR01042">
    <property type="entry name" value="TRNASYNTHASP"/>
</dbReference>
<dbReference type="Pfam" id="PF00152">
    <property type="entry name" value="tRNA-synt_2"/>
    <property type="match status" value="1"/>
</dbReference>
<dbReference type="InterPro" id="IPR004364">
    <property type="entry name" value="Aa-tRNA-synt_II"/>
</dbReference>
<evidence type="ECO:0000256" key="3">
    <source>
        <dbReference type="ARBA" id="ARBA00022490"/>
    </source>
</evidence>
<keyword evidence="5 9" id="KW-0547">Nucleotide-binding</keyword>
<dbReference type="EC" id="6.1.1.23" evidence="9"/>
<protein>
    <recommendedName>
        <fullName evidence="9">Aspartate--tRNA(Asp/Asn) ligase</fullName>
        <ecNumber evidence="9">6.1.1.23</ecNumber>
    </recommendedName>
    <alternativeName>
        <fullName evidence="9">Aspartyl-tRNA synthetase</fullName>
        <shortName evidence="9">AspRS</shortName>
    </alternativeName>
    <alternativeName>
        <fullName evidence="9">Non-discriminating aspartyl-tRNA synthetase</fullName>
        <shortName evidence="9">ND-AspRS</shortName>
    </alternativeName>
</protein>
<keyword evidence="6 9" id="KW-0067">ATP-binding</keyword>
<gene>
    <name evidence="11" type="primary">aspS_1</name>
    <name evidence="9" type="synonym">aspS</name>
    <name evidence="11" type="ORF">GCM10022255_025420</name>
</gene>
<dbReference type="Pfam" id="PF01336">
    <property type="entry name" value="tRNA_anti-codon"/>
    <property type="match status" value="1"/>
</dbReference>
<comment type="subcellular location">
    <subcellularLocation>
        <location evidence="1 9">Cytoplasm</location>
    </subcellularLocation>
</comment>
<dbReference type="Gene3D" id="3.30.930.10">
    <property type="entry name" value="Bira Bifunctional Protein, Domain 2"/>
    <property type="match status" value="1"/>
</dbReference>
<reference evidence="12" key="1">
    <citation type="journal article" date="2019" name="Int. J. Syst. Evol. Microbiol.">
        <title>The Global Catalogue of Microorganisms (GCM) 10K type strain sequencing project: providing services to taxonomists for standard genome sequencing and annotation.</title>
        <authorList>
            <consortium name="The Broad Institute Genomics Platform"/>
            <consortium name="The Broad Institute Genome Sequencing Center for Infectious Disease"/>
            <person name="Wu L."/>
            <person name="Ma J."/>
        </authorList>
    </citation>
    <scope>NUCLEOTIDE SEQUENCE [LARGE SCALE GENOMIC DNA]</scope>
    <source>
        <strain evidence="12">JCM 17441</strain>
    </source>
</reference>
<dbReference type="GO" id="GO:0016874">
    <property type="term" value="F:ligase activity"/>
    <property type="evidence" value="ECO:0007669"/>
    <property type="project" value="UniProtKB-KW"/>
</dbReference>
<feature type="binding site" evidence="9">
    <location>
        <begin position="385"/>
        <end position="388"/>
    </location>
    <ligand>
        <name>ATP</name>
        <dbReference type="ChEBI" id="CHEBI:30616"/>
    </ligand>
</feature>
<feature type="binding site" evidence="9">
    <location>
        <position position="343"/>
    </location>
    <ligand>
        <name>L-aspartate</name>
        <dbReference type="ChEBI" id="CHEBI:29991"/>
    </ligand>
</feature>
<dbReference type="InterPro" id="IPR004523">
    <property type="entry name" value="Asp-tRNA_synthase_2"/>
</dbReference>
<dbReference type="InterPro" id="IPR002312">
    <property type="entry name" value="Asp/Asn-tRNA-synth_IIb"/>
</dbReference>
<dbReference type="PANTHER" id="PTHR43450:SF1">
    <property type="entry name" value="ASPARTATE--TRNA LIGASE, CYTOPLASMIC"/>
    <property type="match status" value="1"/>
</dbReference>
<feature type="domain" description="Aminoacyl-transfer RNA synthetases class-II family profile" evidence="10">
    <location>
        <begin position="135"/>
        <end position="414"/>
    </location>
</feature>
<dbReference type="SUPFAM" id="SSF55681">
    <property type="entry name" value="Class II aaRS and biotin synthetases"/>
    <property type="match status" value="1"/>
</dbReference>
<keyword evidence="8 9" id="KW-0030">Aminoacyl-tRNA synthetase</keyword>
<dbReference type="Proteomes" id="UP001500620">
    <property type="component" value="Unassembled WGS sequence"/>
</dbReference>